<dbReference type="EMBL" id="CM000846">
    <property type="protein sequence ID" value="KRH23334.1"/>
    <property type="molecule type" value="Genomic_DNA"/>
</dbReference>
<accession>K7M3P3</accession>
<dbReference type="AlphaFoldDB" id="K7M3P3"/>
<proteinExistence type="predicted"/>
<sequence length="68" mass="7955">MPLDHVQPLCLVNCHHQPTKVSLFHMLQIMTPQLFSFTLQLKPPHYRWLLLVKVTILSPSFVCFLKQA</sequence>
<dbReference type="InParanoid" id="K7M3P3"/>
<reference evidence="2" key="2">
    <citation type="submission" date="2018-02" db="UniProtKB">
        <authorList>
            <consortium name="EnsemblPlants"/>
        </authorList>
    </citation>
    <scope>IDENTIFICATION</scope>
    <source>
        <strain evidence="2">Williams 82</strain>
    </source>
</reference>
<reference evidence="1 2" key="1">
    <citation type="journal article" date="2010" name="Nature">
        <title>Genome sequence of the palaeopolyploid soybean.</title>
        <authorList>
            <person name="Schmutz J."/>
            <person name="Cannon S.B."/>
            <person name="Schlueter J."/>
            <person name="Ma J."/>
            <person name="Mitros T."/>
            <person name="Nelson W."/>
            <person name="Hyten D.L."/>
            <person name="Song Q."/>
            <person name="Thelen J.J."/>
            <person name="Cheng J."/>
            <person name="Xu D."/>
            <person name="Hellsten U."/>
            <person name="May G.D."/>
            <person name="Yu Y."/>
            <person name="Sakurai T."/>
            <person name="Umezawa T."/>
            <person name="Bhattacharyya M.K."/>
            <person name="Sandhu D."/>
            <person name="Valliyodan B."/>
            <person name="Lindquist E."/>
            <person name="Peto M."/>
            <person name="Grant D."/>
            <person name="Shu S."/>
            <person name="Goodstein D."/>
            <person name="Barry K."/>
            <person name="Futrell-Griggs M."/>
            <person name="Abernathy B."/>
            <person name="Du J."/>
            <person name="Tian Z."/>
            <person name="Zhu L."/>
            <person name="Gill N."/>
            <person name="Joshi T."/>
            <person name="Libault M."/>
            <person name="Sethuraman A."/>
            <person name="Zhang X.-C."/>
            <person name="Shinozaki K."/>
            <person name="Nguyen H.T."/>
            <person name="Wing R.A."/>
            <person name="Cregan P."/>
            <person name="Specht J."/>
            <person name="Grimwood J."/>
            <person name="Rokhsar D."/>
            <person name="Stacey G."/>
            <person name="Shoemaker R.C."/>
            <person name="Jackson S.A."/>
        </authorList>
    </citation>
    <scope>NUCLEOTIDE SEQUENCE</scope>
    <source>
        <strain evidence="2">cv. Williams 82</strain>
        <tissue evidence="1">Callus</tissue>
    </source>
</reference>
<dbReference type="Proteomes" id="UP000008827">
    <property type="component" value="Chromosome 13"/>
</dbReference>
<reference evidence="1" key="3">
    <citation type="submission" date="2018-07" db="EMBL/GenBank/DDBJ databases">
        <title>WGS assembly of Glycine max.</title>
        <authorList>
            <person name="Schmutz J."/>
            <person name="Cannon S."/>
            <person name="Schlueter J."/>
            <person name="Ma J."/>
            <person name="Mitros T."/>
            <person name="Nelson W."/>
            <person name="Hyten D."/>
            <person name="Song Q."/>
            <person name="Thelen J."/>
            <person name="Cheng J."/>
            <person name="Xu D."/>
            <person name="Hellsten U."/>
            <person name="May G."/>
            <person name="Yu Y."/>
            <person name="Sakurai T."/>
            <person name="Umezawa T."/>
            <person name="Bhattacharyya M."/>
            <person name="Sandhu D."/>
            <person name="Valliyodan B."/>
            <person name="Lindquist E."/>
            <person name="Peto M."/>
            <person name="Grant D."/>
            <person name="Shu S."/>
            <person name="Goodstein D."/>
            <person name="Barry K."/>
            <person name="Futrell-Griggs M."/>
            <person name="Abernathy B."/>
            <person name="Du J."/>
            <person name="Tian Z."/>
            <person name="Zhu L."/>
            <person name="Gill N."/>
            <person name="Joshi T."/>
            <person name="Libault M."/>
            <person name="Sethuraman A."/>
            <person name="Zhang X."/>
            <person name="Shinozaki K."/>
            <person name="Nguyen H."/>
            <person name="Wing R."/>
            <person name="Cregan P."/>
            <person name="Specht J."/>
            <person name="Grimwood J."/>
            <person name="Rokhsar D."/>
            <person name="Stacey G."/>
            <person name="Shoemaker R."/>
            <person name="Jackson S."/>
        </authorList>
    </citation>
    <scope>NUCLEOTIDE SEQUENCE</scope>
    <source>
        <tissue evidence="1">Callus</tissue>
    </source>
</reference>
<evidence type="ECO:0000313" key="1">
    <source>
        <dbReference type="EMBL" id="KRH23334.1"/>
    </source>
</evidence>
<dbReference type="HOGENOM" id="CLU_2799017_0_0_1"/>
<evidence type="ECO:0000313" key="2">
    <source>
        <dbReference type="EnsemblPlants" id="KRH23334"/>
    </source>
</evidence>
<dbReference type="Gramene" id="KRH23334">
    <property type="protein sequence ID" value="KRH23334"/>
    <property type="gene ID" value="GLYMA_13G351400"/>
</dbReference>
<keyword evidence="3" id="KW-1185">Reference proteome</keyword>
<organism evidence="1">
    <name type="scientific">Glycine max</name>
    <name type="common">Soybean</name>
    <name type="synonym">Glycine hispida</name>
    <dbReference type="NCBI Taxonomy" id="3847"/>
    <lineage>
        <taxon>Eukaryota</taxon>
        <taxon>Viridiplantae</taxon>
        <taxon>Streptophyta</taxon>
        <taxon>Embryophyta</taxon>
        <taxon>Tracheophyta</taxon>
        <taxon>Spermatophyta</taxon>
        <taxon>Magnoliopsida</taxon>
        <taxon>eudicotyledons</taxon>
        <taxon>Gunneridae</taxon>
        <taxon>Pentapetalae</taxon>
        <taxon>rosids</taxon>
        <taxon>fabids</taxon>
        <taxon>Fabales</taxon>
        <taxon>Fabaceae</taxon>
        <taxon>Papilionoideae</taxon>
        <taxon>50 kb inversion clade</taxon>
        <taxon>NPAAA clade</taxon>
        <taxon>indigoferoid/millettioid clade</taxon>
        <taxon>Phaseoleae</taxon>
        <taxon>Glycine</taxon>
        <taxon>Glycine subgen. Soja</taxon>
    </lineage>
</organism>
<gene>
    <name evidence="1" type="ORF">GLYMA_13G351400</name>
</gene>
<name>K7M3P3_SOYBN</name>
<protein>
    <submittedName>
        <fullName evidence="1 2">Uncharacterized protein</fullName>
    </submittedName>
</protein>
<evidence type="ECO:0000313" key="3">
    <source>
        <dbReference type="Proteomes" id="UP000008827"/>
    </source>
</evidence>
<dbReference type="EnsemblPlants" id="KRH23334">
    <property type="protein sequence ID" value="KRH23334"/>
    <property type="gene ID" value="GLYMA_13G351400"/>
</dbReference>
<dbReference type="PaxDb" id="3847-GLYMA13G42750.1"/>